<comment type="caution">
    <text evidence="4">The sequence shown here is derived from an EMBL/GenBank/DDBJ whole genome shotgun (WGS) entry which is preliminary data.</text>
</comment>
<dbReference type="Pfam" id="PF07228">
    <property type="entry name" value="SpoIIE"/>
    <property type="match status" value="1"/>
</dbReference>
<dbReference type="Pfam" id="PF00072">
    <property type="entry name" value="Response_reg"/>
    <property type="match status" value="1"/>
</dbReference>
<dbReference type="PROSITE" id="PS50110">
    <property type="entry name" value="RESPONSE_REGULATORY"/>
    <property type="match status" value="1"/>
</dbReference>
<dbReference type="InterPro" id="IPR001932">
    <property type="entry name" value="PPM-type_phosphatase-like_dom"/>
</dbReference>
<reference evidence="5" key="1">
    <citation type="journal article" date="2019" name="Int. J. Syst. Evol. Microbiol.">
        <title>The Global Catalogue of Microorganisms (GCM) 10K type strain sequencing project: providing services to taxonomists for standard genome sequencing and annotation.</title>
        <authorList>
            <consortium name="The Broad Institute Genomics Platform"/>
            <consortium name="The Broad Institute Genome Sequencing Center for Infectious Disease"/>
            <person name="Wu L."/>
            <person name="Ma J."/>
        </authorList>
    </citation>
    <scope>NUCLEOTIDE SEQUENCE [LARGE SCALE GENOMIC DNA]</scope>
    <source>
        <strain evidence="5">CGMCC 1.6964</strain>
    </source>
</reference>
<dbReference type="Gene3D" id="3.60.40.10">
    <property type="entry name" value="PPM-type phosphatase domain"/>
    <property type="match status" value="1"/>
</dbReference>
<evidence type="ECO:0000313" key="5">
    <source>
        <dbReference type="Proteomes" id="UP000606653"/>
    </source>
</evidence>
<dbReference type="EMBL" id="BMLN01000006">
    <property type="protein sequence ID" value="GGO01530.1"/>
    <property type="molecule type" value="Genomic_DNA"/>
</dbReference>
<dbReference type="SUPFAM" id="SSF81606">
    <property type="entry name" value="PP2C-like"/>
    <property type="match status" value="1"/>
</dbReference>
<dbReference type="SMART" id="SM00331">
    <property type="entry name" value="PP2C_SIG"/>
    <property type="match status" value="1"/>
</dbReference>
<keyword evidence="5" id="KW-1185">Reference proteome</keyword>
<feature type="domain" description="Response regulatory" evidence="3">
    <location>
        <begin position="2"/>
        <end position="126"/>
    </location>
</feature>
<protein>
    <submittedName>
        <fullName evidence="4">Transcriptional regulator</fullName>
    </submittedName>
</protein>
<feature type="modified residue" description="4-aspartylphosphate" evidence="2">
    <location>
        <position position="61"/>
    </location>
</feature>
<dbReference type="InterPro" id="IPR036457">
    <property type="entry name" value="PPM-type-like_dom_sf"/>
</dbReference>
<name>A0ABQ2L5C0_9BACL</name>
<dbReference type="Proteomes" id="UP000606653">
    <property type="component" value="Unassembled WGS sequence"/>
</dbReference>
<dbReference type="InterPro" id="IPR001789">
    <property type="entry name" value="Sig_transdc_resp-reg_receiver"/>
</dbReference>
<proteinExistence type="predicted"/>
<keyword evidence="1" id="KW-0378">Hydrolase</keyword>
<evidence type="ECO:0000313" key="4">
    <source>
        <dbReference type="EMBL" id="GGO01530.1"/>
    </source>
</evidence>
<dbReference type="InterPro" id="IPR052016">
    <property type="entry name" value="Bact_Sigma-Reg"/>
</dbReference>
<dbReference type="SMART" id="SM00448">
    <property type="entry name" value="REC"/>
    <property type="match status" value="1"/>
</dbReference>
<dbReference type="PANTHER" id="PTHR43156:SF14">
    <property type="entry name" value="PHOSPHOSERINE PHOSPHATASE RSBP"/>
    <property type="match status" value="1"/>
</dbReference>
<dbReference type="RefSeq" id="WP_018976207.1">
    <property type="nucleotide sequence ID" value="NZ_BMLN01000006.1"/>
</dbReference>
<accession>A0ABQ2L5C0</accession>
<dbReference type="SUPFAM" id="SSF52172">
    <property type="entry name" value="CheY-like"/>
    <property type="match status" value="1"/>
</dbReference>
<dbReference type="InterPro" id="IPR011006">
    <property type="entry name" value="CheY-like_superfamily"/>
</dbReference>
<dbReference type="Gene3D" id="3.40.50.2300">
    <property type="match status" value="1"/>
</dbReference>
<evidence type="ECO:0000259" key="3">
    <source>
        <dbReference type="PROSITE" id="PS50110"/>
    </source>
</evidence>
<keyword evidence="2" id="KW-0597">Phosphoprotein</keyword>
<evidence type="ECO:0000256" key="1">
    <source>
        <dbReference type="ARBA" id="ARBA00022801"/>
    </source>
</evidence>
<evidence type="ECO:0000256" key="2">
    <source>
        <dbReference type="PROSITE-ProRule" id="PRU00169"/>
    </source>
</evidence>
<organism evidence="4 5">
    <name type="scientific">Saccharibacillus kuerlensis</name>
    <dbReference type="NCBI Taxonomy" id="459527"/>
    <lineage>
        <taxon>Bacteria</taxon>
        <taxon>Bacillati</taxon>
        <taxon>Bacillota</taxon>
        <taxon>Bacilli</taxon>
        <taxon>Bacillales</taxon>
        <taxon>Paenibacillaceae</taxon>
        <taxon>Saccharibacillus</taxon>
    </lineage>
</organism>
<dbReference type="PANTHER" id="PTHR43156">
    <property type="entry name" value="STAGE II SPORULATION PROTEIN E-RELATED"/>
    <property type="match status" value="1"/>
</dbReference>
<gene>
    <name evidence="4" type="primary">rsbU</name>
    <name evidence="4" type="ORF">GCM10010969_23940</name>
</gene>
<sequence>MSILIVDDSKLNISYLQGILERAGYSEILTADSALAALQILGIQDHTAPRRPADIDLILLDIVMPGMDGIAACREIKEHDVYSDLPIIFLTGNRTMFREAFNAGGMDFIEKGSPEFELLARVQSALKLKKEMDIRKNREIKMGRELQLAKHLQNSVLSPSITENSIGIHGKYIQSDEVSGDMFYWAKVGRNRYAVLLLDVSGHGLSAALISMSIRSLLDGLVGRLIEPQLVCEELNTKVLNLFKNSKQTVYFTAIYLLIDLESRLIQYFNAGHPPALALSEAGEIRQLGGTTIPIGIKKEIKGNVQSWKIDSPTKILLYTDGLIERPGLSIREAVANLGSYSQELRHLPNEEFVEQIARLAIHKTDDVCVISIDLAE</sequence>